<evidence type="ECO:0000256" key="1">
    <source>
        <dbReference type="ARBA" id="ARBA00007381"/>
    </source>
</evidence>
<dbReference type="Gene3D" id="2.60.34.10">
    <property type="entry name" value="Substrate Binding Domain Of DNAk, Chain A, domain 1"/>
    <property type="match status" value="1"/>
</dbReference>
<dbReference type="InterPro" id="IPR029047">
    <property type="entry name" value="HSP70_peptide-bd_sf"/>
</dbReference>
<dbReference type="InterPro" id="IPR029048">
    <property type="entry name" value="HSP70_C_sf"/>
</dbReference>
<sequence>MIFLKEKFNEKLILGIDFGTTYSLISTIEKNHAILLSDNKKRYLLPSIVNYKNNNFTVGWDAENKVLEDPENTIVSVKRLIGRSIDFIKKEFPILPYIIDQNKNGDIFFYTDSGKISSTEVVSEILKCLKTRACSLYNRQMDATVITVPAYFNNIQRSLIKKAAITGGINLIRLLNEPTSAAVAYGLEKNKQGIIVVYDLGGGTFDVSVLKLNKGLFEVLATSGDCNLGGDDFDIILANYIYQKAKLSGHKYNNFFNALLLKIAKKTKTQLTYHKIVEISILDWKGVITRDEFNLIIKHLVNKTLLICIKIFKDIDLDIKAIKEVIMVGGSTRVPLVYHAVKNFFSIDPLISINPDQVVAIGAALQCNMLVSHTKKNRTILLDVVPLSLGIEVIGGFVEKIIFRNSHIPISKTKEFTTSKDNQTGIVIHVLQGERELVKNCISLSRFILKSIPLGKAGTVRILVTFQIDTDGLISITAREKNTNQQKQIQIDNALLEYQNIPKTVKNHFHYIKNDYYLRVKEEKKTESKNILDLLKNALKQDKNLISIKELEKIKSNQIKLQKSIDEDDLYSIKLNLKKLDEVTKNFFSLRLKNAINNSLNDKINGTK</sequence>
<evidence type="ECO:0000256" key="3">
    <source>
        <dbReference type="ARBA" id="ARBA00022741"/>
    </source>
</evidence>
<evidence type="ECO:0000256" key="2">
    <source>
        <dbReference type="ARBA" id="ARBA00018474"/>
    </source>
</evidence>
<dbReference type="InterPro" id="IPR013126">
    <property type="entry name" value="Hsp_70_fam"/>
</dbReference>
<dbReference type="InterPro" id="IPR010236">
    <property type="entry name" value="ISC_FeS_clus_asmbl_HscA"/>
</dbReference>
<keyword evidence="3 7" id="KW-0547">Nucleotide-binding</keyword>
<evidence type="ECO:0000256" key="7">
    <source>
        <dbReference type="HAMAP-Rule" id="MF_00679"/>
    </source>
</evidence>
<dbReference type="GO" id="GO:0140662">
    <property type="term" value="F:ATP-dependent protein folding chaperone"/>
    <property type="evidence" value="ECO:0007669"/>
    <property type="project" value="InterPro"/>
</dbReference>
<dbReference type="Gene3D" id="3.30.420.40">
    <property type="match status" value="2"/>
</dbReference>
<dbReference type="GO" id="GO:0016226">
    <property type="term" value="P:iron-sulfur cluster assembly"/>
    <property type="evidence" value="ECO:0007669"/>
    <property type="project" value="InterPro"/>
</dbReference>
<accession>A0AAJ4KVT2</accession>
<evidence type="ECO:0000256" key="5">
    <source>
        <dbReference type="ARBA" id="ARBA00023186"/>
    </source>
</evidence>
<evidence type="ECO:0000313" key="9">
    <source>
        <dbReference type="EMBL" id="QIQ41584.1"/>
    </source>
</evidence>
<dbReference type="EMBL" id="CP048744">
    <property type="protein sequence ID" value="QIQ41584.1"/>
    <property type="molecule type" value="Genomic_DNA"/>
</dbReference>
<dbReference type="PANTHER" id="PTHR19375">
    <property type="entry name" value="HEAT SHOCK PROTEIN 70KDA"/>
    <property type="match status" value="1"/>
</dbReference>
<dbReference type="Proteomes" id="UP000502374">
    <property type="component" value="Chromosome"/>
</dbReference>
<dbReference type="AlphaFoldDB" id="A0AAJ4KVT2"/>
<dbReference type="PROSITE" id="PS00329">
    <property type="entry name" value="HSP70_2"/>
    <property type="match status" value="1"/>
</dbReference>
<dbReference type="NCBIfam" id="TIGR01991">
    <property type="entry name" value="HscA"/>
    <property type="match status" value="1"/>
</dbReference>
<dbReference type="GO" id="GO:0005524">
    <property type="term" value="F:ATP binding"/>
    <property type="evidence" value="ECO:0007669"/>
    <property type="project" value="UniProtKB-KW"/>
</dbReference>
<dbReference type="SUPFAM" id="SSF100920">
    <property type="entry name" value="Heat shock protein 70kD (HSP70), peptide-binding domain"/>
    <property type="match status" value="1"/>
</dbReference>
<dbReference type="SUPFAM" id="SSF100934">
    <property type="entry name" value="Heat shock protein 70kD (HSP70), C-terminal subdomain"/>
    <property type="match status" value="1"/>
</dbReference>
<dbReference type="InterPro" id="IPR018181">
    <property type="entry name" value="Heat_shock_70_CS"/>
</dbReference>
<protein>
    <recommendedName>
        <fullName evidence="2 7">Chaperone protein HscA</fullName>
    </recommendedName>
    <alternativeName>
        <fullName evidence="7">Hsc66</fullName>
    </alternativeName>
</protein>
<dbReference type="SUPFAM" id="SSF53067">
    <property type="entry name" value="Actin-like ATPase domain"/>
    <property type="match status" value="2"/>
</dbReference>
<dbReference type="GO" id="GO:0051082">
    <property type="term" value="F:unfolded protein binding"/>
    <property type="evidence" value="ECO:0007669"/>
    <property type="project" value="InterPro"/>
</dbReference>
<dbReference type="NCBIfam" id="NF003520">
    <property type="entry name" value="PRK05183.1"/>
    <property type="match status" value="1"/>
</dbReference>
<gene>
    <name evidence="7 9" type="primary">hscA</name>
    <name evidence="9" type="ORF">G4B00_03055</name>
</gene>
<name>A0AAJ4KVT2_9GAMM</name>
<comment type="function">
    <text evidence="6 7">Chaperone involved in the maturation of iron-sulfur cluster-containing proteins. Has a low intrinsic ATPase activity which is markedly stimulated by HscB. Involved in the maturation of IscU.</text>
</comment>
<dbReference type="InterPro" id="IPR043129">
    <property type="entry name" value="ATPase_NBD"/>
</dbReference>
<dbReference type="Pfam" id="PF00012">
    <property type="entry name" value="HSP70"/>
    <property type="match status" value="1"/>
</dbReference>
<evidence type="ECO:0000313" key="10">
    <source>
        <dbReference type="Proteomes" id="UP000502374"/>
    </source>
</evidence>
<dbReference type="Gene3D" id="3.90.640.10">
    <property type="entry name" value="Actin, Chain A, domain 4"/>
    <property type="match status" value="1"/>
</dbReference>
<keyword evidence="4 7" id="KW-0067">ATP-binding</keyword>
<dbReference type="PRINTS" id="PR00301">
    <property type="entry name" value="HEATSHOCK70"/>
</dbReference>
<dbReference type="HAMAP" id="MF_00679">
    <property type="entry name" value="HscA"/>
    <property type="match status" value="1"/>
</dbReference>
<evidence type="ECO:0000256" key="8">
    <source>
        <dbReference type="RuleBase" id="RU003322"/>
    </source>
</evidence>
<comment type="similarity">
    <text evidence="1 7 8">Belongs to the heat shock protein 70 family.</text>
</comment>
<dbReference type="Gene3D" id="1.20.1270.10">
    <property type="match status" value="1"/>
</dbReference>
<reference evidence="9 10" key="1">
    <citation type="submission" date="2020-02" db="EMBL/GenBank/DDBJ databases">
        <title>Parallel evolution in the integration of a co-obligate aphid symbiosis.</title>
        <authorList>
            <person name="Monnin D."/>
            <person name="Jackson R."/>
            <person name="Kiers E.T."/>
            <person name="Bunker M."/>
            <person name="Ellers J."/>
            <person name="Henry L.M."/>
        </authorList>
    </citation>
    <scope>NUCLEOTIDE SEQUENCE [LARGE SCALE GENOMIC DNA]</scope>
    <source>
        <strain evidence="9">AURT-53B</strain>
    </source>
</reference>
<keyword evidence="5 7" id="KW-0143">Chaperone</keyword>
<organism evidence="9 10">
    <name type="scientific">Buchnera aphidicola</name>
    <name type="common">Aphis urticata</name>
    <dbReference type="NCBI Taxonomy" id="2708353"/>
    <lineage>
        <taxon>Bacteria</taxon>
        <taxon>Pseudomonadati</taxon>
        <taxon>Pseudomonadota</taxon>
        <taxon>Gammaproteobacteria</taxon>
        <taxon>Enterobacterales</taxon>
        <taxon>Erwiniaceae</taxon>
        <taxon>Buchnera</taxon>
    </lineage>
</organism>
<dbReference type="GO" id="GO:0016887">
    <property type="term" value="F:ATP hydrolysis activity"/>
    <property type="evidence" value="ECO:0007669"/>
    <property type="project" value="UniProtKB-UniRule"/>
</dbReference>
<evidence type="ECO:0000256" key="6">
    <source>
        <dbReference type="ARBA" id="ARBA00025329"/>
    </source>
</evidence>
<proteinExistence type="inferred from homology"/>
<evidence type="ECO:0000256" key="4">
    <source>
        <dbReference type="ARBA" id="ARBA00022840"/>
    </source>
</evidence>